<dbReference type="InterPro" id="IPR003598">
    <property type="entry name" value="Ig_sub2"/>
</dbReference>
<keyword evidence="8 14" id="KW-1133">Transmembrane helix</keyword>
<sequence>EAGVTVVEGSGTLYVNNSNAGRHQGVYRCYASNDLGTAMGPEIRVIAESTPQWPKEKVLPLEVEEGESVILPCNPPASAMPPKIYWLNSRIVHIAQDERVSMGQDGYLYFANVRRSDSHPDYICHAHYLGPRTIIQKEPIELRVRPTNSVKFRQPRLMVPPGESSSHVALRGSSLALECIAEGFPTPTVEWIRLNGRLPAERVALENSQKTLRIRDVVEEDDGEYQCLARNTQGTARHTYTVTVEAAPYWAQQPHSRVYGPGENVRLDCSVYGKPNPLVSWRINGLAPDPTRTLRSGALILSQVQPNDSLVTQCEAVNHHGRLLANAYIYVIQLPARILTPDKQRYAVVENQTASLDCQTFGAPMPSVEWFTGRMEPALQDERAFVHTNGSLRLPRAQRQDTGTYVCLAQNDQTNVTISAWLEVKGATRIELGPQSAVVKKSSNVTFQCLVRFDETLQERGVEWWRDGRPIRESDDSDKYTIEPGWLRISGVDYTDQGVYSCRAHTELDAVEESAELRVVELQVSEPQERWVKLSWTPGDDHNSPIEKFVVEAEDGLRDPGTWRDVSTVPGHQPWAQLHLVPYGDFRFRVRAANRFGRGEPSAASAPVRTSPAAPERYPEGVAGEGNETNNMLITWKPLNRSDWNAPDLSYRVQWRRLGKGGGWSEETVSGPPLLVTRTPTFVPYEIKVQAVNPIGKGPEPPTVVGYSGEDGEWGGGLSVTLPRLPPSLCPPVPSPPSSLLLERVSDTVLALEWTAPQFPNGALTEYLLQYQQGESRGRWAGGHKGWNRGSYGWGGLAIGQVQDGYWLDPTPSGEQCSRRGKLRHTQASSPRVLGPGAGSLGNAARRSAPPVLTTDQRSFATEGWFIGFICAVVLLLLLLLILCFVKRSKGGKYSVKDKEDIQVDSEARPMKDETFGEYSDNEEKPFGSSQPSLNGALPALGSEDSLADYGGSVDVQFNEDGSFIGQYSGHTGKEPAGNNSSGATSPTTATAALE</sequence>
<keyword evidence="11" id="KW-0325">Glycoprotein</keyword>
<feature type="region of interest" description="Disordered" evidence="13">
    <location>
        <begin position="598"/>
        <end position="626"/>
    </location>
</feature>
<dbReference type="GO" id="GO:0007420">
    <property type="term" value="P:brain development"/>
    <property type="evidence" value="ECO:0007669"/>
    <property type="project" value="TreeGrafter"/>
</dbReference>
<feature type="region of interest" description="Disordered" evidence="13">
    <location>
        <begin position="965"/>
        <end position="995"/>
    </location>
</feature>
<dbReference type="Pfam" id="PF07679">
    <property type="entry name" value="I-set"/>
    <property type="match status" value="2"/>
</dbReference>
<dbReference type="PANTHER" id="PTHR44170">
    <property type="entry name" value="PROTEIN SIDEKICK"/>
    <property type="match status" value="1"/>
</dbReference>
<dbReference type="GO" id="GO:0098632">
    <property type="term" value="F:cell-cell adhesion mediator activity"/>
    <property type="evidence" value="ECO:0007669"/>
    <property type="project" value="TreeGrafter"/>
</dbReference>
<dbReference type="FunFam" id="2.60.40.10:FF:000658">
    <property type="entry name" value="Neural cell adhesion molecule L1"/>
    <property type="match status" value="1"/>
</dbReference>
<keyword evidence="10" id="KW-1015">Disulfide bond</keyword>
<feature type="transmembrane region" description="Helical" evidence="14">
    <location>
        <begin position="865"/>
        <end position="886"/>
    </location>
</feature>
<evidence type="ECO:0000256" key="1">
    <source>
        <dbReference type="ARBA" id="ARBA00004251"/>
    </source>
</evidence>
<protein>
    <submittedName>
        <fullName evidence="17">Uncharacterized protein</fullName>
    </submittedName>
</protein>
<dbReference type="GO" id="GO:0030424">
    <property type="term" value="C:axon"/>
    <property type="evidence" value="ECO:0007669"/>
    <property type="project" value="TreeGrafter"/>
</dbReference>
<dbReference type="InterPro" id="IPR003599">
    <property type="entry name" value="Ig_sub"/>
</dbReference>
<dbReference type="PROSITE" id="PS50835">
    <property type="entry name" value="IG_LIKE"/>
    <property type="match status" value="5"/>
</dbReference>
<name>A0A452HLB7_9SAUR</name>
<dbReference type="InterPro" id="IPR003961">
    <property type="entry name" value="FN3_dom"/>
</dbReference>
<dbReference type="CDD" id="cd00096">
    <property type="entry name" value="Ig"/>
    <property type="match status" value="1"/>
</dbReference>
<evidence type="ECO:0000256" key="12">
    <source>
        <dbReference type="ARBA" id="ARBA00023319"/>
    </source>
</evidence>
<evidence type="ECO:0000256" key="10">
    <source>
        <dbReference type="ARBA" id="ARBA00023157"/>
    </source>
</evidence>
<reference evidence="18" key="1">
    <citation type="journal article" date="2017" name="PLoS ONE">
        <title>The Agassiz's desert tortoise genome provides a resource for the conservation of a threatened species.</title>
        <authorList>
            <person name="Tollis M."/>
            <person name="DeNardo D.F."/>
            <person name="Cornelius J.A."/>
            <person name="Dolby G.A."/>
            <person name="Edwards T."/>
            <person name="Henen B.T."/>
            <person name="Karl A.E."/>
            <person name="Murphy R.W."/>
            <person name="Kusumi K."/>
        </authorList>
    </citation>
    <scope>NUCLEOTIDE SEQUENCE [LARGE SCALE GENOMIC DNA]</scope>
</reference>
<evidence type="ECO:0000256" key="13">
    <source>
        <dbReference type="SAM" id="MobiDB-lite"/>
    </source>
</evidence>
<comment type="subcellular location">
    <subcellularLocation>
        <location evidence="1">Cell membrane</location>
        <topology evidence="1">Single-pass type I membrane protein</topology>
    </subcellularLocation>
</comment>
<dbReference type="Pfam" id="PF13927">
    <property type="entry name" value="Ig_3"/>
    <property type="match status" value="2"/>
</dbReference>
<evidence type="ECO:0000256" key="7">
    <source>
        <dbReference type="ARBA" id="ARBA00022889"/>
    </source>
</evidence>
<evidence type="ECO:0000256" key="3">
    <source>
        <dbReference type="ARBA" id="ARBA00022475"/>
    </source>
</evidence>
<dbReference type="FunFam" id="2.60.40.10:FF:000005">
    <property type="entry name" value="Neuronal cell adhesion molecule"/>
    <property type="match status" value="1"/>
</dbReference>
<accession>A0A452HLB7</accession>
<dbReference type="AlphaFoldDB" id="A0A452HLB7"/>
<dbReference type="PANTHER" id="PTHR44170:SF44">
    <property type="entry name" value="L1 CELL ADHESION MOLECULE"/>
    <property type="match status" value="1"/>
</dbReference>
<dbReference type="Gene3D" id="2.60.40.10">
    <property type="entry name" value="Immunoglobulins"/>
    <property type="match status" value="8"/>
</dbReference>
<feature type="domain" description="Ig-like" evidence="15">
    <location>
        <begin position="428"/>
        <end position="518"/>
    </location>
</feature>
<dbReference type="SMART" id="SM00060">
    <property type="entry name" value="FN3"/>
    <property type="match status" value="3"/>
</dbReference>
<dbReference type="GO" id="GO:0005886">
    <property type="term" value="C:plasma membrane"/>
    <property type="evidence" value="ECO:0007669"/>
    <property type="project" value="UniProtKB-SubCell"/>
</dbReference>
<dbReference type="SMART" id="SM00408">
    <property type="entry name" value="IGc2"/>
    <property type="match status" value="4"/>
</dbReference>
<dbReference type="InterPro" id="IPR013098">
    <property type="entry name" value="Ig_I-set"/>
</dbReference>
<dbReference type="GO" id="GO:0007411">
    <property type="term" value="P:axon guidance"/>
    <property type="evidence" value="ECO:0007669"/>
    <property type="project" value="TreeGrafter"/>
</dbReference>
<feature type="domain" description="Fibronectin type-III" evidence="16">
    <location>
        <begin position="736"/>
        <end position="831"/>
    </location>
</feature>
<dbReference type="Pfam" id="PF00047">
    <property type="entry name" value="ig"/>
    <property type="match status" value="1"/>
</dbReference>
<dbReference type="Pfam" id="PF13882">
    <property type="entry name" value="Bravo_FIGEY"/>
    <property type="match status" value="1"/>
</dbReference>
<dbReference type="FunFam" id="2.60.40.10:FF:000347">
    <property type="entry name" value="Neuronal cell adhesion molecule"/>
    <property type="match status" value="1"/>
</dbReference>
<keyword evidence="6" id="KW-0677">Repeat</keyword>
<evidence type="ECO:0000313" key="17">
    <source>
        <dbReference type="Ensembl" id="ENSGAGP00000015729.1"/>
    </source>
</evidence>
<feature type="domain" description="Fibronectin type-III" evidence="16">
    <location>
        <begin position="615"/>
        <end position="711"/>
    </location>
</feature>
<evidence type="ECO:0000256" key="8">
    <source>
        <dbReference type="ARBA" id="ARBA00022989"/>
    </source>
</evidence>
<dbReference type="SUPFAM" id="SSF48726">
    <property type="entry name" value="Immunoglobulin"/>
    <property type="match status" value="5"/>
</dbReference>
<keyword evidence="18" id="KW-1185">Reference proteome</keyword>
<evidence type="ECO:0000256" key="2">
    <source>
        <dbReference type="ARBA" id="ARBA00008588"/>
    </source>
</evidence>
<evidence type="ECO:0000259" key="16">
    <source>
        <dbReference type="PROSITE" id="PS50853"/>
    </source>
</evidence>
<evidence type="ECO:0000256" key="14">
    <source>
        <dbReference type="SAM" id="Phobius"/>
    </source>
</evidence>
<reference evidence="17" key="3">
    <citation type="submission" date="2025-09" db="UniProtKB">
        <authorList>
            <consortium name="Ensembl"/>
        </authorList>
    </citation>
    <scope>IDENTIFICATION</scope>
</reference>
<feature type="domain" description="Ig-like" evidence="15">
    <location>
        <begin position="54"/>
        <end position="141"/>
    </location>
</feature>
<keyword evidence="4 14" id="KW-0812">Transmembrane</keyword>
<dbReference type="InterPro" id="IPR036116">
    <property type="entry name" value="FN3_sf"/>
</dbReference>
<keyword evidence="3" id="KW-1003">Cell membrane</keyword>
<evidence type="ECO:0000313" key="18">
    <source>
        <dbReference type="Proteomes" id="UP000291020"/>
    </source>
</evidence>
<evidence type="ECO:0000256" key="11">
    <source>
        <dbReference type="ARBA" id="ARBA00023180"/>
    </source>
</evidence>
<dbReference type="Pfam" id="PF00041">
    <property type="entry name" value="fn3"/>
    <property type="match status" value="2"/>
</dbReference>
<keyword evidence="12" id="KW-0393">Immunoglobulin domain</keyword>
<feature type="domain" description="Ig-like" evidence="15">
    <location>
        <begin position="335"/>
        <end position="419"/>
    </location>
</feature>
<dbReference type="FunFam" id="2.60.40.10:FF:000057">
    <property type="entry name" value="neural cell adhesion molecule L1"/>
    <property type="match status" value="1"/>
</dbReference>
<dbReference type="InterPro" id="IPR013151">
    <property type="entry name" value="Immunoglobulin_dom"/>
</dbReference>
<evidence type="ECO:0000256" key="5">
    <source>
        <dbReference type="ARBA" id="ARBA00022729"/>
    </source>
</evidence>
<feature type="region of interest" description="Disordered" evidence="13">
    <location>
        <begin position="810"/>
        <end position="852"/>
    </location>
</feature>
<dbReference type="CDD" id="cd00063">
    <property type="entry name" value="FN3"/>
    <property type="match status" value="2"/>
</dbReference>
<feature type="domain" description="Ig-like" evidence="15">
    <location>
        <begin position="248"/>
        <end position="330"/>
    </location>
</feature>
<keyword evidence="7" id="KW-0130">Cell adhesion</keyword>
<dbReference type="InterPro" id="IPR036179">
    <property type="entry name" value="Ig-like_dom_sf"/>
</dbReference>
<dbReference type="Proteomes" id="UP000291020">
    <property type="component" value="Unassembled WGS sequence"/>
</dbReference>
<dbReference type="CDD" id="cd05845">
    <property type="entry name" value="IgI_2_L1-CAM_like"/>
    <property type="match status" value="1"/>
</dbReference>
<dbReference type="FunFam" id="2.60.40.10:FF:000038">
    <property type="entry name" value="Neuronal cell adhesion molecule"/>
    <property type="match status" value="1"/>
</dbReference>
<dbReference type="Ensembl" id="ENSGAGT00000017959.1">
    <property type="protein sequence ID" value="ENSGAGP00000015729.1"/>
    <property type="gene ID" value="ENSGAGG00000006819.1"/>
</dbReference>
<feature type="compositionally biased region" description="Basic and acidic residues" evidence="13">
    <location>
        <begin position="896"/>
        <end position="915"/>
    </location>
</feature>
<reference evidence="17" key="2">
    <citation type="submission" date="2025-08" db="UniProtKB">
        <authorList>
            <consortium name="Ensembl"/>
        </authorList>
    </citation>
    <scope>IDENTIFICATION</scope>
</reference>
<feature type="region of interest" description="Disordered" evidence="13">
    <location>
        <begin position="896"/>
        <end position="935"/>
    </location>
</feature>
<keyword evidence="5" id="KW-0732">Signal</keyword>
<evidence type="ECO:0000256" key="9">
    <source>
        <dbReference type="ARBA" id="ARBA00023136"/>
    </source>
</evidence>
<comment type="similarity">
    <text evidence="2">Belongs to the immunoglobulin superfamily. L1/neurofascin/NgCAM family.</text>
</comment>
<dbReference type="FunFam" id="2.60.40.10:FF:000367">
    <property type="entry name" value="Neural cell adhesion molecule L1-like protein"/>
    <property type="match status" value="1"/>
</dbReference>
<keyword evidence="9 14" id="KW-0472">Membrane</keyword>
<evidence type="ECO:0000256" key="4">
    <source>
        <dbReference type="ARBA" id="ARBA00022692"/>
    </source>
</evidence>
<dbReference type="InterPro" id="IPR007110">
    <property type="entry name" value="Ig-like_dom"/>
</dbReference>
<dbReference type="SUPFAM" id="SSF49265">
    <property type="entry name" value="Fibronectin type III"/>
    <property type="match status" value="2"/>
</dbReference>
<feature type="compositionally biased region" description="Low complexity" evidence="13">
    <location>
        <begin position="981"/>
        <end position="995"/>
    </location>
</feature>
<evidence type="ECO:0000259" key="15">
    <source>
        <dbReference type="PROSITE" id="PS50835"/>
    </source>
</evidence>
<proteinExistence type="inferred from homology"/>
<organism evidence="17 18">
    <name type="scientific">Gopherus agassizii</name>
    <name type="common">Agassiz's desert tortoise</name>
    <dbReference type="NCBI Taxonomy" id="38772"/>
    <lineage>
        <taxon>Eukaryota</taxon>
        <taxon>Metazoa</taxon>
        <taxon>Chordata</taxon>
        <taxon>Craniata</taxon>
        <taxon>Vertebrata</taxon>
        <taxon>Euteleostomi</taxon>
        <taxon>Archelosauria</taxon>
        <taxon>Testudinata</taxon>
        <taxon>Testudines</taxon>
        <taxon>Cryptodira</taxon>
        <taxon>Durocryptodira</taxon>
        <taxon>Testudinoidea</taxon>
        <taxon>Testudinidae</taxon>
        <taxon>Gopherus</taxon>
    </lineage>
</organism>
<dbReference type="InterPro" id="IPR026966">
    <property type="entry name" value="Neurofascin/L1/NrCAM_C"/>
</dbReference>
<dbReference type="PROSITE" id="PS50853">
    <property type="entry name" value="FN3"/>
    <property type="match status" value="3"/>
</dbReference>
<dbReference type="SMART" id="SM00409">
    <property type="entry name" value="IG"/>
    <property type="match status" value="5"/>
</dbReference>
<evidence type="ECO:0000256" key="6">
    <source>
        <dbReference type="ARBA" id="ARBA00022737"/>
    </source>
</evidence>
<dbReference type="InterPro" id="IPR013783">
    <property type="entry name" value="Ig-like_fold"/>
</dbReference>
<feature type="domain" description="Ig-like" evidence="15">
    <location>
        <begin position="155"/>
        <end position="243"/>
    </location>
</feature>
<feature type="domain" description="Fibronectin type-III" evidence="16">
    <location>
        <begin position="518"/>
        <end position="613"/>
    </location>
</feature>